<feature type="region of interest" description="Disordered" evidence="1">
    <location>
        <begin position="1"/>
        <end position="69"/>
    </location>
</feature>
<protein>
    <submittedName>
        <fullName evidence="2">524_t:CDS:1</fullName>
    </submittedName>
</protein>
<feature type="non-terminal residue" evidence="2">
    <location>
        <position position="69"/>
    </location>
</feature>
<proteinExistence type="predicted"/>
<dbReference type="EMBL" id="CAJVPS010046766">
    <property type="protein sequence ID" value="CAG8761798.1"/>
    <property type="molecule type" value="Genomic_DNA"/>
</dbReference>
<organism evidence="2 3">
    <name type="scientific">Ambispora leptoticha</name>
    <dbReference type="NCBI Taxonomy" id="144679"/>
    <lineage>
        <taxon>Eukaryota</taxon>
        <taxon>Fungi</taxon>
        <taxon>Fungi incertae sedis</taxon>
        <taxon>Mucoromycota</taxon>
        <taxon>Glomeromycotina</taxon>
        <taxon>Glomeromycetes</taxon>
        <taxon>Archaeosporales</taxon>
        <taxon>Ambisporaceae</taxon>
        <taxon>Ambispora</taxon>
    </lineage>
</organism>
<keyword evidence="3" id="KW-1185">Reference proteome</keyword>
<dbReference type="AlphaFoldDB" id="A0A9N9J2P3"/>
<evidence type="ECO:0000313" key="2">
    <source>
        <dbReference type="EMBL" id="CAG8761798.1"/>
    </source>
</evidence>
<sequence>AELESEEDHSRCKVEEIVKEKREKSKEIPLEVKSSSKPNDKEPISKSRWNESSRTMDEDTSLETSRKSS</sequence>
<evidence type="ECO:0000313" key="3">
    <source>
        <dbReference type="Proteomes" id="UP000789508"/>
    </source>
</evidence>
<feature type="non-terminal residue" evidence="2">
    <location>
        <position position="1"/>
    </location>
</feature>
<comment type="caution">
    <text evidence="2">The sequence shown here is derived from an EMBL/GenBank/DDBJ whole genome shotgun (WGS) entry which is preliminary data.</text>
</comment>
<feature type="compositionally biased region" description="Basic and acidic residues" evidence="1">
    <location>
        <begin position="8"/>
        <end position="30"/>
    </location>
</feature>
<dbReference type="OrthoDB" id="10413752at2759"/>
<gene>
    <name evidence="2" type="ORF">ALEPTO_LOCUS13700</name>
</gene>
<reference evidence="2" key="1">
    <citation type="submission" date="2021-06" db="EMBL/GenBank/DDBJ databases">
        <authorList>
            <person name="Kallberg Y."/>
            <person name="Tangrot J."/>
            <person name="Rosling A."/>
        </authorList>
    </citation>
    <scope>NUCLEOTIDE SEQUENCE</scope>
    <source>
        <strain evidence="2">FL130A</strain>
    </source>
</reference>
<evidence type="ECO:0000256" key="1">
    <source>
        <dbReference type="SAM" id="MobiDB-lite"/>
    </source>
</evidence>
<accession>A0A9N9J2P3</accession>
<dbReference type="Proteomes" id="UP000789508">
    <property type="component" value="Unassembled WGS sequence"/>
</dbReference>
<name>A0A9N9J2P3_9GLOM</name>
<feature type="compositionally biased region" description="Basic and acidic residues" evidence="1">
    <location>
        <begin position="38"/>
        <end position="57"/>
    </location>
</feature>